<protein>
    <submittedName>
        <fullName evidence="1">Uncharacterized protein</fullName>
    </submittedName>
</protein>
<accession>A0A6H5HBG8</accession>
<evidence type="ECO:0000313" key="1">
    <source>
        <dbReference type="EMBL" id="CAB0013234.1"/>
    </source>
</evidence>
<dbReference type="EMBL" id="CADCXU010026331">
    <property type="protein sequence ID" value="CAB0013234.1"/>
    <property type="molecule type" value="Genomic_DNA"/>
</dbReference>
<dbReference type="OrthoDB" id="10669656at2759"/>
<dbReference type="AlphaFoldDB" id="A0A6H5HBG8"/>
<keyword evidence="2" id="KW-1185">Reference proteome</keyword>
<feature type="non-terminal residue" evidence="1">
    <location>
        <position position="57"/>
    </location>
</feature>
<proteinExistence type="predicted"/>
<gene>
    <name evidence="1" type="ORF">NTEN_LOCUS17845</name>
</gene>
<evidence type="ECO:0000313" key="2">
    <source>
        <dbReference type="Proteomes" id="UP000479000"/>
    </source>
</evidence>
<organism evidence="1 2">
    <name type="scientific">Nesidiocoris tenuis</name>
    <dbReference type="NCBI Taxonomy" id="355587"/>
    <lineage>
        <taxon>Eukaryota</taxon>
        <taxon>Metazoa</taxon>
        <taxon>Ecdysozoa</taxon>
        <taxon>Arthropoda</taxon>
        <taxon>Hexapoda</taxon>
        <taxon>Insecta</taxon>
        <taxon>Pterygota</taxon>
        <taxon>Neoptera</taxon>
        <taxon>Paraneoptera</taxon>
        <taxon>Hemiptera</taxon>
        <taxon>Heteroptera</taxon>
        <taxon>Panheteroptera</taxon>
        <taxon>Cimicomorpha</taxon>
        <taxon>Miridae</taxon>
        <taxon>Dicyphina</taxon>
        <taxon>Nesidiocoris</taxon>
    </lineage>
</organism>
<name>A0A6H5HBG8_9HEMI</name>
<reference evidence="1 2" key="1">
    <citation type="submission" date="2020-02" db="EMBL/GenBank/DDBJ databases">
        <authorList>
            <person name="Ferguson B K."/>
        </authorList>
    </citation>
    <scope>NUCLEOTIDE SEQUENCE [LARGE SCALE GENOMIC DNA]</scope>
</reference>
<sequence length="57" mass="6077">MHISNLIPSSDVDNTRITNSGKLYKNGCLKFSIQLEKPPAGCADDNTCPCGCEAFSA</sequence>
<dbReference type="Proteomes" id="UP000479000">
    <property type="component" value="Unassembled WGS sequence"/>
</dbReference>